<evidence type="ECO:0000256" key="2">
    <source>
        <dbReference type="ARBA" id="ARBA00008467"/>
    </source>
</evidence>
<dbReference type="Pfam" id="PF02801">
    <property type="entry name" value="Ketoacyl-synt_C"/>
    <property type="match status" value="2"/>
</dbReference>
<accession>A0AAJ1DDN6</accession>
<dbReference type="SUPFAM" id="SSF53901">
    <property type="entry name" value="Thiolase-like"/>
    <property type="match status" value="4"/>
</dbReference>
<dbReference type="SMART" id="SM00825">
    <property type="entry name" value="PKS_KS"/>
    <property type="match status" value="1"/>
</dbReference>
<comment type="pathway">
    <text evidence="1">Lipid metabolism; fatty acid biosynthesis.</text>
</comment>
<dbReference type="InterPro" id="IPR018201">
    <property type="entry name" value="Ketoacyl_synth_AS"/>
</dbReference>
<evidence type="ECO:0000256" key="3">
    <source>
        <dbReference type="ARBA" id="ARBA00022679"/>
    </source>
</evidence>
<proteinExistence type="inferred from homology"/>
<evidence type="ECO:0000256" key="4">
    <source>
        <dbReference type="RuleBase" id="RU003694"/>
    </source>
</evidence>
<feature type="domain" description="Ketosynthase family 3 (KS3)" evidence="5">
    <location>
        <begin position="412"/>
        <end position="851"/>
    </location>
</feature>
<sequence length="853" mass="92975">MNSRRRRVVITGMGVLSSLAKDVPQFKQVLFNRQCNIKPSQRYLKWFKNANASEIEMALDYSDIPQHIARSLDNAALWAYRVCNEALQQANLIDNQSILDNTAMIVGVSSAGTEAFLPLFEQHIDDFSIKKAILSGGFSSCCSSVSSLLGLRGGLELVATACTASPNAIGMGYDYIQNGKNPVVLAVGTEPIYLPTFAGFYALNVMKTTPTSPFSGTPGMSIGEGAGALVLEDYQHAVERGATIYGEIVSYATSCDAYHETSPDPRGNGAVQVMYKALDNAGITPNDIDYINVHGTGTEANDRIETMSMKKVFPNIYHIPLSSTKSYVGHNIGAAGIVEIIACFICLAEDKLPPTLNFTQPRHSCDLNYVPNFFQDKKVKFFMKNNYAFGGNNCSIIASPYITDKTPTEYKAKKVVITGVGAITSIGNNVMEIITAISAGDKTGTLKPIVFASDVQKDIDNLMSVVIKDNDFEQSLGHPYFDLDIDHRLKNNACYHAITDVNPKKTLRYYDPRKAIPSGTYALFALNEALANAGRKIKRDGDNLGFIVGMSKGPQSTVNRYLQSLIPDPQKVRTSEFPGTLMNAVPTFCAITEGIKGYTTTLATGVNAALGALTYGYEIIRQDLQPQVIVGGADEHFSSISLYFQAMSKKVNLTKNATDYQVYSNASAGYIPGEGAGMLFLEDKEYAKQRGAKIYAEIIGYGKANDNTFLVDENITDRVAALCKAIQQALSEAQLSCQDIDIICGTSDGNKENDEVEIRAIRQLFYQAANHVPVVNYNAFFGLVESCAGILAISLVIHMMQSNTIIPIPYTKSFIADDIHFVTQPINKQIETALVLGSSEGCNHYAIIIRKPL</sequence>
<dbReference type="RefSeq" id="WP_017628638.1">
    <property type="nucleotide sequence ID" value="NZ_ABFDCH020000028.1"/>
</dbReference>
<dbReference type="InterPro" id="IPR016039">
    <property type="entry name" value="Thiolase-like"/>
</dbReference>
<dbReference type="PANTHER" id="PTHR11712:SF336">
    <property type="entry name" value="3-OXOACYL-[ACYL-CARRIER-PROTEIN] SYNTHASE, MITOCHONDRIAL"/>
    <property type="match status" value="1"/>
</dbReference>
<organism evidence="6 7">
    <name type="scientific">Proteus mirabilis</name>
    <dbReference type="NCBI Taxonomy" id="584"/>
    <lineage>
        <taxon>Bacteria</taxon>
        <taxon>Pseudomonadati</taxon>
        <taxon>Pseudomonadota</taxon>
        <taxon>Gammaproteobacteria</taxon>
        <taxon>Enterobacterales</taxon>
        <taxon>Morganellaceae</taxon>
        <taxon>Proteus</taxon>
    </lineage>
</organism>
<evidence type="ECO:0000313" key="6">
    <source>
        <dbReference type="EMBL" id="ARX33170.1"/>
    </source>
</evidence>
<comment type="similarity">
    <text evidence="2 4">Belongs to the thiolase-like superfamily. Beta-ketoacyl-ACP synthases family.</text>
</comment>
<dbReference type="InterPro" id="IPR014031">
    <property type="entry name" value="Ketoacyl_synth_C"/>
</dbReference>
<feature type="domain" description="Ketosynthase family 3 (KS3)" evidence="5">
    <location>
        <begin position="5"/>
        <end position="400"/>
    </location>
</feature>
<evidence type="ECO:0000259" key="5">
    <source>
        <dbReference type="PROSITE" id="PS52004"/>
    </source>
</evidence>
<keyword evidence="3 4" id="KW-0808">Transferase</keyword>
<dbReference type="PROSITE" id="PS52004">
    <property type="entry name" value="KS3_2"/>
    <property type="match status" value="2"/>
</dbReference>
<dbReference type="GO" id="GO:0004315">
    <property type="term" value="F:3-oxoacyl-[acyl-carrier-protein] synthase activity"/>
    <property type="evidence" value="ECO:0007669"/>
    <property type="project" value="InterPro"/>
</dbReference>
<gene>
    <name evidence="6" type="ORF">AM402_03095</name>
</gene>
<dbReference type="GO" id="GO:0006633">
    <property type="term" value="P:fatty acid biosynthetic process"/>
    <property type="evidence" value="ECO:0007669"/>
    <property type="project" value="InterPro"/>
</dbReference>
<dbReference type="KEGG" id="pvl:AOB99_15775"/>
<name>A0AAJ1DDN6_PROMI</name>
<dbReference type="PANTHER" id="PTHR11712">
    <property type="entry name" value="POLYKETIDE SYNTHASE-RELATED"/>
    <property type="match status" value="1"/>
</dbReference>
<dbReference type="CDD" id="cd00834">
    <property type="entry name" value="KAS_I_II"/>
    <property type="match status" value="1"/>
</dbReference>
<evidence type="ECO:0000256" key="1">
    <source>
        <dbReference type="ARBA" id="ARBA00005194"/>
    </source>
</evidence>
<dbReference type="PROSITE" id="PS00606">
    <property type="entry name" value="KS3_1"/>
    <property type="match status" value="1"/>
</dbReference>
<evidence type="ECO:0000313" key="7">
    <source>
        <dbReference type="Proteomes" id="UP000195540"/>
    </source>
</evidence>
<dbReference type="AlphaFoldDB" id="A0AAJ1DDN6"/>
<dbReference type="EMBL" id="CP021694">
    <property type="protein sequence ID" value="ARX33170.1"/>
    <property type="molecule type" value="Genomic_DNA"/>
</dbReference>
<dbReference type="InterPro" id="IPR000794">
    <property type="entry name" value="Beta-ketoacyl_synthase"/>
</dbReference>
<protein>
    <submittedName>
        <fullName evidence="6">Beta-ketoacyl-ACP synthase</fullName>
    </submittedName>
</protein>
<dbReference type="Gene3D" id="3.40.47.10">
    <property type="match status" value="3"/>
</dbReference>
<reference evidence="6 7" key="1">
    <citation type="submission" date="2017-05" db="EMBL/GenBank/DDBJ databases">
        <title>Whole genome sequencing of Proteus mirabilis AR_0155.</title>
        <authorList>
            <person name="Conlan S."/>
            <person name="Thomas P.J."/>
            <person name="Mullikin J."/>
            <person name="Frank K.M."/>
            <person name="Segre J.A."/>
        </authorList>
    </citation>
    <scope>NUCLEOTIDE SEQUENCE [LARGE SCALE GENOMIC DNA]</scope>
    <source>
        <strain evidence="6 7">AR_0155</strain>
    </source>
</reference>
<dbReference type="InterPro" id="IPR020841">
    <property type="entry name" value="PKS_Beta-ketoAc_synthase_dom"/>
</dbReference>
<dbReference type="Proteomes" id="UP000195540">
    <property type="component" value="Chromosome"/>
</dbReference>
<dbReference type="Pfam" id="PF00109">
    <property type="entry name" value="ketoacyl-synt"/>
    <property type="match status" value="2"/>
</dbReference>
<dbReference type="InterPro" id="IPR014030">
    <property type="entry name" value="Ketoacyl_synth_N"/>
</dbReference>